<dbReference type="Pfam" id="PF00656">
    <property type="entry name" value="Peptidase_C14"/>
    <property type="match status" value="1"/>
</dbReference>
<dbReference type="PANTHER" id="PTHR48104:SF30">
    <property type="entry name" value="METACASPASE-1"/>
    <property type="match status" value="1"/>
</dbReference>
<dbReference type="InterPro" id="IPR029030">
    <property type="entry name" value="Caspase-like_dom_sf"/>
</dbReference>
<reference evidence="2" key="2">
    <citation type="journal article" date="2022" name="Microbiol. Resour. Announc.">
        <title>Metagenome Sequencing to Explore Phylogenomics of Terrestrial Cyanobacteria.</title>
        <authorList>
            <person name="Ward R.D."/>
            <person name="Stajich J.E."/>
            <person name="Johansen J.R."/>
            <person name="Huntemann M."/>
            <person name="Clum A."/>
            <person name="Foster B."/>
            <person name="Foster B."/>
            <person name="Roux S."/>
            <person name="Palaniappan K."/>
            <person name="Varghese N."/>
            <person name="Mukherjee S."/>
            <person name="Reddy T.B.K."/>
            <person name="Daum C."/>
            <person name="Copeland A."/>
            <person name="Chen I.A."/>
            <person name="Ivanova N.N."/>
            <person name="Kyrpides N.C."/>
            <person name="Shapiro N."/>
            <person name="Eloe-Fadrosh E.A."/>
            <person name="Pietrasiak N."/>
        </authorList>
    </citation>
    <scope>NUCLEOTIDE SEQUENCE</scope>
    <source>
        <strain evidence="2">UHER 2000/2452</strain>
    </source>
</reference>
<dbReference type="InterPro" id="IPR011600">
    <property type="entry name" value="Pept_C14_caspase"/>
</dbReference>
<dbReference type="Proteomes" id="UP000757435">
    <property type="component" value="Unassembled WGS sequence"/>
</dbReference>
<dbReference type="EMBL" id="JAHHHD010000035">
    <property type="protein sequence ID" value="MBW4661350.1"/>
    <property type="molecule type" value="Genomic_DNA"/>
</dbReference>
<dbReference type="InterPro" id="IPR011189">
    <property type="entry name" value="UCP_caspase_lke"/>
</dbReference>
<dbReference type="AlphaFoldDB" id="A0A951QGD6"/>
<organism evidence="2 3">
    <name type="scientific">Drouetiella hepatica Uher 2000/2452</name>
    <dbReference type="NCBI Taxonomy" id="904376"/>
    <lineage>
        <taxon>Bacteria</taxon>
        <taxon>Bacillati</taxon>
        <taxon>Cyanobacteriota</taxon>
        <taxon>Cyanophyceae</taxon>
        <taxon>Oculatellales</taxon>
        <taxon>Oculatellaceae</taxon>
        <taxon>Drouetiella</taxon>
    </lineage>
</organism>
<sequence length="757" mass="82423">MGLTRRTFIQQMGWALTTLGVSESLVLWADRYQQAIAQPTRRKLALLIGINQYAEQVCDYAVPKGSVLNGSVTDVALQQELLIHRFGFQPSDILTLTDQQATRQSILDAFQAHLVQQARPGDAVVFHFSGLGSRIRLEGAFEQAEPNGSNLEYNSFVPVDGWLPTPENPVIHDIPEETLGWLLRSISTDQIITILDTSHTSLGRTLQGNLRIRSRPSTPSGRLDELEEVLQDQLSRETGISKAKIHAQWRSGQVPGLLLSAAHANQIAAEAQWSGFSAGLLTYALTQQLWWATPATTLYFVPNSIGFTRVRLDQASQLLSSGIAKGFASSPNADGVIHAVDEEGKAQVWLAGLPAAVLENYGASVLAISSSGVSPQSSTQSLQDFTHPTLHQIRSREGLMFKTRLISEADRPLVGQWVQEQVRILPRSVGLTVAIDASLERIERVDATSAFSAIPRVSSVIAGEQPADFLFGKNQSAYPLTASLDPSTPSAQNGYGLFYPSRDAILSTLIQDDEAVKTAVNRVTPELKTLLATKWLRLTENQGSSRLGVRVTLERVGLEPISSSQIKPQPLKPQALMHRETVRSIWTAPESDPALGDAKLTLSVGSQIQYRLANYGDRPVYFVLLGLNAAGNAIAFYPGEADMLEQTILAPGESVTVPPSEPGWKMQTAGLAEIHVVFCSAPLTQTYQTLATTRPKTDTQRVVLLTNPLEVVQALLQDLHQASAPLVLALPKVEVPADTYALDVNTWATLSFVHQVV</sequence>
<evidence type="ECO:0000313" key="2">
    <source>
        <dbReference type="EMBL" id="MBW4661350.1"/>
    </source>
</evidence>
<dbReference type="PANTHER" id="PTHR48104">
    <property type="entry name" value="METACASPASE-4"/>
    <property type="match status" value="1"/>
</dbReference>
<accession>A0A951QGD6</accession>
<dbReference type="PIRSF" id="PIRSF007398">
    <property type="entry name" value="Sll0148_caspase"/>
    <property type="match status" value="1"/>
</dbReference>
<dbReference type="Gene3D" id="3.40.50.1460">
    <property type="match status" value="1"/>
</dbReference>
<feature type="domain" description="Peptidase C14 caspase" evidence="1">
    <location>
        <begin position="42"/>
        <end position="290"/>
    </location>
</feature>
<comment type="caution">
    <text evidence="2">The sequence shown here is derived from an EMBL/GenBank/DDBJ whole genome shotgun (WGS) entry which is preliminary data.</text>
</comment>
<evidence type="ECO:0000259" key="1">
    <source>
        <dbReference type="Pfam" id="PF00656"/>
    </source>
</evidence>
<dbReference type="SUPFAM" id="SSF52129">
    <property type="entry name" value="Caspase-like"/>
    <property type="match status" value="1"/>
</dbReference>
<gene>
    <name evidence="2" type="ORF">KME15_21970</name>
</gene>
<dbReference type="GO" id="GO:0006508">
    <property type="term" value="P:proteolysis"/>
    <property type="evidence" value="ECO:0007669"/>
    <property type="project" value="InterPro"/>
</dbReference>
<proteinExistence type="predicted"/>
<dbReference type="InterPro" id="IPR050452">
    <property type="entry name" value="Metacaspase"/>
</dbReference>
<reference evidence="2" key="1">
    <citation type="submission" date="2021-05" db="EMBL/GenBank/DDBJ databases">
        <authorList>
            <person name="Pietrasiak N."/>
            <person name="Ward R."/>
            <person name="Stajich J.E."/>
            <person name="Kurbessoian T."/>
        </authorList>
    </citation>
    <scope>NUCLEOTIDE SEQUENCE</scope>
    <source>
        <strain evidence="2">UHER 2000/2452</strain>
    </source>
</reference>
<dbReference type="GO" id="GO:0004197">
    <property type="term" value="F:cysteine-type endopeptidase activity"/>
    <property type="evidence" value="ECO:0007669"/>
    <property type="project" value="InterPro"/>
</dbReference>
<evidence type="ECO:0000313" key="3">
    <source>
        <dbReference type="Proteomes" id="UP000757435"/>
    </source>
</evidence>
<dbReference type="GO" id="GO:0005737">
    <property type="term" value="C:cytoplasm"/>
    <property type="evidence" value="ECO:0007669"/>
    <property type="project" value="TreeGrafter"/>
</dbReference>
<name>A0A951QGD6_9CYAN</name>
<protein>
    <submittedName>
        <fullName evidence="2">Caspase family protein</fullName>
    </submittedName>
</protein>